<evidence type="ECO:0000313" key="3">
    <source>
        <dbReference type="EMBL" id="SQA64968.1"/>
    </source>
</evidence>
<keyword evidence="1" id="KW-1133">Transmembrane helix</keyword>
<proteinExistence type="predicted"/>
<dbReference type="AlphaFoldDB" id="A0AB38FZX8"/>
<feature type="transmembrane region" description="Helical" evidence="1">
    <location>
        <begin position="7"/>
        <end position="26"/>
    </location>
</feature>
<sequence>MLRKYGWVVLFAIFMFLFDTLIMQWIELITAESARCRDMDSVNPLKLVKCSTLEN</sequence>
<dbReference type="InterPro" id="IPR022540">
    <property type="entry name" value="DUF2556"/>
</dbReference>
<comment type="caution">
    <text evidence="3">The sequence shown here is derived from an EMBL/GenBank/DDBJ whole genome shotgun (WGS) entry which is preliminary data.</text>
</comment>
<name>A0AB38FZX8_9ENTR</name>
<protein>
    <submittedName>
        <fullName evidence="3">Protein of uncharacterized function (DUF2556)</fullName>
    </submittedName>
    <submittedName>
        <fullName evidence="2">Uncharacterized protein DUF2556</fullName>
    </submittedName>
</protein>
<dbReference type="EMBL" id="RBIZ01000004">
    <property type="protein sequence ID" value="RKR54853.1"/>
    <property type="molecule type" value="Genomic_DNA"/>
</dbReference>
<dbReference type="GeneID" id="66905023"/>
<keyword evidence="1" id="KW-0812">Transmembrane</keyword>
<keyword evidence="5" id="KW-1185">Reference proteome</keyword>
<dbReference type="Proteomes" id="UP000251313">
    <property type="component" value="Unassembled WGS sequence"/>
</dbReference>
<organism evidence="3 4">
    <name type="scientific">Yokenella regensburgei</name>
    <dbReference type="NCBI Taxonomy" id="158877"/>
    <lineage>
        <taxon>Bacteria</taxon>
        <taxon>Pseudomonadati</taxon>
        <taxon>Pseudomonadota</taxon>
        <taxon>Gammaproteobacteria</taxon>
        <taxon>Enterobacterales</taxon>
        <taxon>Enterobacteriaceae</taxon>
        <taxon>Yokenella</taxon>
    </lineage>
</organism>
<reference evidence="2 5" key="2">
    <citation type="submission" date="2018-10" db="EMBL/GenBank/DDBJ databases">
        <title>Genomic Encyclopedia of Type Strains, Phase IV (KMG-IV): sequencing the most valuable type-strain genomes for metagenomic binning, comparative biology and taxonomic classification.</title>
        <authorList>
            <person name="Goeker M."/>
        </authorList>
    </citation>
    <scope>NUCLEOTIDE SEQUENCE [LARGE SCALE GENOMIC DNA]</scope>
    <source>
        <strain evidence="2 5">DSM 5079</strain>
    </source>
</reference>
<keyword evidence="1" id="KW-0472">Membrane</keyword>
<dbReference type="Proteomes" id="UP000267341">
    <property type="component" value="Unassembled WGS sequence"/>
</dbReference>
<dbReference type="RefSeq" id="WP_006818033.1">
    <property type="nucleotide sequence ID" value="NZ_CABKQJ010000015.1"/>
</dbReference>
<evidence type="ECO:0000313" key="4">
    <source>
        <dbReference type="Proteomes" id="UP000251313"/>
    </source>
</evidence>
<dbReference type="Pfam" id="PF10831">
    <property type="entry name" value="DUF2556"/>
    <property type="match status" value="1"/>
</dbReference>
<evidence type="ECO:0000313" key="5">
    <source>
        <dbReference type="Proteomes" id="UP000267341"/>
    </source>
</evidence>
<accession>A0AB38FZX8</accession>
<evidence type="ECO:0000256" key="1">
    <source>
        <dbReference type="SAM" id="Phobius"/>
    </source>
</evidence>
<evidence type="ECO:0000313" key="2">
    <source>
        <dbReference type="EMBL" id="RKR54853.1"/>
    </source>
</evidence>
<dbReference type="EMBL" id="UAVL01000019">
    <property type="protein sequence ID" value="SQA64968.1"/>
    <property type="molecule type" value="Genomic_DNA"/>
</dbReference>
<gene>
    <name evidence="2" type="ORF">C7387_3031</name>
    <name evidence="3" type="ORF">NCTC11967_03997</name>
</gene>
<reference evidence="3 4" key="1">
    <citation type="submission" date="2018-06" db="EMBL/GenBank/DDBJ databases">
        <authorList>
            <consortium name="Pathogen Informatics"/>
            <person name="Doyle S."/>
        </authorList>
    </citation>
    <scope>NUCLEOTIDE SEQUENCE [LARGE SCALE GENOMIC DNA]</scope>
    <source>
        <strain evidence="3 4">NCTC11967</strain>
    </source>
</reference>